<dbReference type="Proteomes" id="UP000887565">
    <property type="component" value="Unplaced"/>
</dbReference>
<name>A0A915HV59_ROMCU</name>
<proteinExistence type="predicted"/>
<sequence>MHTASRGAASFSADVSYNEIHIDGPFNGYYMKYQNKKLRKFHINKDQGLDRLSKCHIYTLGLRLRVPGSLNPNFPEKTHVELAHFGVDFRTDVRDLIENAGGENETADYGGDTERNGDHVTYVQQFTLYFHGASTGTSTDVQNSSILIRDVVRNVPYCTSRAVVVGVPDILSK</sequence>
<dbReference type="AlphaFoldDB" id="A0A915HV59"/>
<evidence type="ECO:0000313" key="1">
    <source>
        <dbReference type="Proteomes" id="UP000887565"/>
    </source>
</evidence>
<accession>A0A915HV59</accession>
<keyword evidence="1" id="KW-1185">Reference proteome</keyword>
<evidence type="ECO:0000313" key="2">
    <source>
        <dbReference type="WBParaSite" id="nRc.2.0.1.t05297-RA"/>
    </source>
</evidence>
<reference evidence="2" key="1">
    <citation type="submission" date="2022-11" db="UniProtKB">
        <authorList>
            <consortium name="WormBaseParasite"/>
        </authorList>
    </citation>
    <scope>IDENTIFICATION</scope>
</reference>
<organism evidence="1 2">
    <name type="scientific">Romanomermis culicivorax</name>
    <name type="common">Nematode worm</name>
    <dbReference type="NCBI Taxonomy" id="13658"/>
    <lineage>
        <taxon>Eukaryota</taxon>
        <taxon>Metazoa</taxon>
        <taxon>Ecdysozoa</taxon>
        <taxon>Nematoda</taxon>
        <taxon>Enoplea</taxon>
        <taxon>Dorylaimia</taxon>
        <taxon>Mermithida</taxon>
        <taxon>Mermithoidea</taxon>
        <taxon>Mermithidae</taxon>
        <taxon>Romanomermis</taxon>
    </lineage>
</organism>
<protein>
    <submittedName>
        <fullName evidence="2">Uncharacterized protein</fullName>
    </submittedName>
</protein>
<dbReference type="WBParaSite" id="nRc.2.0.1.t05297-RA">
    <property type="protein sequence ID" value="nRc.2.0.1.t05297-RA"/>
    <property type="gene ID" value="nRc.2.0.1.g05297"/>
</dbReference>